<dbReference type="PANTHER" id="PTHR45527">
    <property type="entry name" value="NONRIBOSOMAL PEPTIDE SYNTHETASE"/>
    <property type="match status" value="1"/>
</dbReference>
<dbReference type="Proteomes" id="UP000321514">
    <property type="component" value="Unassembled WGS sequence"/>
</dbReference>
<dbReference type="InterPro" id="IPR020459">
    <property type="entry name" value="AMP-binding"/>
</dbReference>
<feature type="domain" description="AMP-binding enzyme C-terminal" evidence="2">
    <location>
        <begin position="436"/>
        <end position="510"/>
    </location>
</feature>
<proteinExistence type="predicted"/>
<dbReference type="EMBL" id="FOIB01000006">
    <property type="protein sequence ID" value="SEU22820.1"/>
    <property type="molecule type" value="Genomic_DNA"/>
</dbReference>
<dbReference type="SUPFAM" id="SSF56801">
    <property type="entry name" value="Acetyl-CoA synthetase-like"/>
    <property type="match status" value="1"/>
</dbReference>
<dbReference type="PRINTS" id="PR00154">
    <property type="entry name" value="AMPBINDING"/>
</dbReference>
<dbReference type="InterPro" id="IPR025110">
    <property type="entry name" value="AMP-bd_C"/>
</dbReference>
<keyword evidence="3" id="KW-0436">Ligase</keyword>
<dbReference type="InterPro" id="IPR000873">
    <property type="entry name" value="AMP-dep_synth/lig_dom"/>
</dbReference>
<dbReference type="InterPro" id="IPR042099">
    <property type="entry name" value="ANL_N_sf"/>
</dbReference>
<evidence type="ECO:0000313" key="4">
    <source>
        <dbReference type="EMBL" id="SEU22820.1"/>
    </source>
</evidence>
<dbReference type="InterPro" id="IPR010071">
    <property type="entry name" value="AA_adenyl_dom"/>
</dbReference>
<dbReference type="EMBL" id="BJXR01000027">
    <property type="protein sequence ID" value="GEN08125.1"/>
    <property type="molecule type" value="Genomic_DNA"/>
</dbReference>
<sequence>MLFQYLEDSAQAAPRRTAVIDGERAISYEELDAGSNQVARTLQELGIGRGARVGLHLNKSLEAVVGLFGILKAGAAYVPIDPSAPEWRLKFIARDCALAAILTTPTWQASLQQIQSLRGIILVGTRQPNTALAPPGEHRPTTLTWEQVRTRSTSRLEKDSRATPEDLAYVLYTSGATGNPKGVMHSHRAVQAFVEWAFQTANVRASDRVSSLSPFHFDPSVFDLFATAKGAATLVLVPIELSAIPRELADFIAKKEIAIWHSVPSVLTQLEARGELSRHAFPHLRTVLFTREVFPHKYLRKLVLTLPRPRYLNLYGTTETNVCTYHVVTPADLASPEPLPIGKVCCGDEVFVIRDDGARAADGEEGELCVAGPTLMSGYWGQEEYTRKVLGPIPGHAKAYRTGDRVTREAGGVLRFLGRRDDRVKVRGRLIELTAVEEVLLRHPDVEESAVLTLPDELAGGELRAFVVLKDNASASLQDLRQHCVDYLPPYMVPTRIDTCESLPKTTAGKKDRVRIQEDARQRA</sequence>
<dbReference type="Pfam" id="PF00501">
    <property type="entry name" value="AMP-binding"/>
    <property type="match status" value="1"/>
</dbReference>
<dbReference type="Gene3D" id="3.30.300.30">
    <property type="match status" value="1"/>
</dbReference>
<evidence type="ECO:0000313" key="6">
    <source>
        <dbReference type="Proteomes" id="UP000321514"/>
    </source>
</evidence>
<evidence type="ECO:0000259" key="2">
    <source>
        <dbReference type="Pfam" id="PF13193"/>
    </source>
</evidence>
<protein>
    <submittedName>
        <fullName evidence="4">Amino acid adenylation domain-containing protein</fullName>
    </submittedName>
    <submittedName>
        <fullName evidence="3">D-alanine--poly(Phosphoribitol) ligase</fullName>
    </submittedName>
</protein>
<dbReference type="OrthoDB" id="9799237at2"/>
<accession>A0A511T1U5</accession>
<dbReference type="GO" id="GO:0031177">
    <property type="term" value="F:phosphopantetheine binding"/>
    <property type="evidence" value="ECO:0007669"/>
    <property type="project" value="TreeGrafter"/>
</dbReference>
<dbReference type="Proteomes" id="UP000183760">
    <property type="component" value="Unassembled WGS sequence"/>
</dbReference>
<dbReference type="PANTHER" id="PTHR45527:SF1">
    <property type="entry name" value="FATTY ACID SYNTHASE"/>
    <property type="match status" value="1"/>
</dbReference>
<dbReference type="GO" id="GO:0016874">
    <property type="term" value="F:ligase activity"/>
    <property type="evidence" value="ECO:0007669"/>
    <property type="project" value="UniProtKB-KW"/>
</dbReference>
<feature type="domain" description="AMP-dependent synthetase/ligase" evidence="1">
    <location>
        <begin position="6"/>
        <end position="380"/>
    </location>
</feature>
<evidence type="ECO:0000259" key="1">
    <source>
        <dbReference type="Pfam" id="PF00501"/>
    </source>
</evidence>
<dbReference type="GO" id="GO:0005737">
    <property type="term" value="C:cytoplasm"/>
    <property type="evidence" value="ECO:0007669"/>
    <property type="project" value="TreeGrafter"/>
</dbReference>
<dbReference type="Gene3D" id="3.40.50.12780">
    <property type="entry name" value="N-terminal domain of ligase-like"/>
    <property type="match status" value="1"/>
</dbReference>
<keyword evidence="5" id="KW-1185">Reference proteome</keyword>
<organism evidence="3 6">
    <name type="scientific">Myxococcus fulvus</name>
    <dbReference type="NCBI Taxonomy" id="33"/>
    <lineage>
        <taxon>Bacteria</taxon>
        <taxon>Pseudomonadati</taxon>
        <taxon>Myxococcota</taxon>
        <taxon>Myxococcia</taxon>
        <taxon>Myxococcales</taxon>
        <taxon>Cystobacterineae</taxon>
        <taxon>Myxococcaceae</taxon>
        <taxon>Myxococcus</taxon>
    </lineage>
</organism>
<dbReference type="GO" id="GO:0043041">
    <property type="term" value="P:amino acid activation for nonribosomal peptide biosynthetic process"/>
    <property type="evidence" value="ECO:0007669"/>
    <property type="project" value="TreeGrafter"/>
</dbReference>
<comment type="caution">
    <text evidence="3">The sequence shown here is derived from an EMBL/GenBank/DDBJ whole genome shotgun (WGS) entry which is preliminary data.</text>
</comment>
<dbReference type="AlphaFoldDB" id="A0A511T1U5"/>
<evidence type="ECO:0000313" key="5">
    <source>
        <dbReference type="Proteomes" id="UP000183760"/>
    </source>
</evidence>
<dbReference type="NCBIfam" id="TIGR01733">
    <property type="entry name" value="AA-adenyl-dom"/>
    <property type="match status" value="1"/>
</dbReference>
<name>A0A511T1U5_MYXFU</name>
<dbReference type="FunFam" id="3.40.50.980:FF:000001">
    <property type="entry name" value="Non-ribosomal peptide synthetase"/>
    <property type="match status" value="1"/>
</dbReference>
<dbReference type="GO" id="GO:0044550">
    <property type="term" value="P:secondary metabolite biosynthetic process"/>
    <property type="evidence" value="ECO:0007669"/>
    <property type="project" value="TreeGrafter"/>
</dbReference>
<reference evidence="3 6" key="2">
    <citation type="submission" date="2019-07" db="EMBL/GenBank/DDBJ databases">
        <title>Whole genome shotgun sequence of Myxococcus fulvus NBRC 100333.</title>
        <authorList>
            <person name="Hosoyama A."/>
            <person name="Uohara A."/>
            <person name="Ohji S."/>
            <person name="Ichikawa N."/>
        </authorList>
    </citation>
    <scope>NUCLEOTIDE SEQUENCE [LARGE SCALE GENOMIC DNA]</scope>
    <source>
        <strain evidence="3 6">NBRC 100333</strain>
    </source>
</reference>
<dbReference type="STRING" id="1334629.MFUL124B02_29115"/>
<dbReference type="InterPro" id="IPR045851">
    <property type="entry name" value="AMP-bd_C_sf"/>
</dbReference>
<dbReference type="Pfam" id="PF13193">
    <property type="entry name" value="AMP-binding_C"/>
    <property type="match status" value="1"/>
</dbReference>
<reference evidence="4 5" key="1">
    <citation type="submission" date="2016-10" db="EMBL/GenBank/DDBJ databases">
        <authorList>
            <person name="Varghese N."/>
            <person name="Submissions S."/>
        </authorList>
    </citation>
    <scope>NUCLEOTIDE SEQUENCE [LARGE SCALE GENOMIC DNA]</scope>
    <source>
        <strain evidence="4 5">DSM 16525</strain>
    </source>
</reference>
<gene>
    <name evidence="3" type="ORF">MFU01_31620</name>
    <name evidence="4" type="ORF">SAMN05443572_106451</name>
</gene>
<dbReference type="RefSeq" id="WP_074956442.1">
    <property type="nucleotide sequence ID" value="NZ_BJXR01000027.1"/>
</dbReference>
<evidence type="ECO:0000313" key="3">
    <source>
        <dbReference type="EMBL" id="GEN08125.1"/>
    </source>
</evidence>